<evidence type="ECO:0000313" key="5">
    <source>
        <dbReference type="EMBL" id="OWZ04182.1"/>
    </source>
</evidence>
<dbReference type="PANTHER" id="PTHR24198">
    <property type="entry name" value="ANKYRIN REPEAT AND PROTEIN KINASE DOMAIN-CONTAINING PROTEIN"/>
    <property type="match status" value="1"/>
</dbReference>
<gene>
    <name evidence="5" type="ORF">PHMEG_00023956</name>
</gene>
<dbReference type="SUPFAM" id="SSF48403">
    <property type="entry name" value="Ankyrin repeat"/>
    <property type="match status" value="1"/>
</dbReference>
<dbReference type="STRING" id="4795.A0A225VFV1"/>
<dbReference type="PROSITE" id="PS50297">
    <property type="entry name" value="ANK_REP_REGION"/>
    <property type="match status" value="7"/>
</dbReference>
<keyword evidence="5" id="KW-0418">Kinase</keyword>
<dbReference type="SUPFAM" id="SSF56112">
    <property type="entry name" value="Protein kinase-like (PK-like)"/>
    <property type="match status" value="2"/>
</dbReference>
<dbReference type="EMBL" id="NBNE01005100">
    <property type="protein sequence ID" value="OWZ04182.1"/>
    <property type="molecule type" value="Genomic_DNA"/>
</dbReference>
<dbReference type="AlphaFoldDB" id="A0A225VFV1"/>
<dbReference type="Gene3D" id="1.25.40.20">
    <property type="entry name" value="Ankyrin repeat-containing domain"/>
    <property type="match status" value="3"/>
</dbReference>
<keyword evidence="2 3" id="KW-0040">ANK repeat</keyword>
<dbReference type="PROSITE" id="PS00108">
    <property type="entry name" value="PROTEIN_KINASE_ST"/>
    <property type="match status" value="1"/>
</dbReference>
<dbReference type="GO" id="GO:0005524">
    <property type="term" value="F:ATP binding"/>
    <property type="evidence" value="ECO:0007669"/>
    <property type="project" value="InterPro"/>
</dbReference>
<dbReference type="InterPro" id="IPR011009">
    <property type="entry name" value="Kinase-like_dom_sf"/>
</dbReference>
<feature type="repeat" description="ANK" evidence="3">
    <location>
        <begin position="370"/>
        <end position="402"/>
    </location>
</feature>
<evidence type="ECO:0000259" key="4">
    <source>
        <dbReference type="PROSITE" id="PS50011"/>
    </source>
</evidence>
<dbReference type="Pfam" id="PF00023">
    <property type="entry name" value="Ank"/>
    <property type="match status" value="1"/>
</dbReference>
<evidence type="ECO:0000256" key="2">
    <source>
        <dbReference type="ARBA" id="ARBA00023043"/>
    </source>
</evidence>
<feature type="repeat" description="ANK" evidence="3">
    <location>
        <begin position="271"/>
        <end position="303"/>
    </location>
</feature>
<dbReference type="InterPro" id="IPR001245">
    <property type="entry name" value="Ser-Thr/Tyr_kinase_cat_dom"/>
</dbReference>
<name>A0A225VFV1_9STRA</name>
<protein>
    <submittedName>
        <fullName evidence="5">Serine/threonine protein kinase</fullName>
    </submittedName>
</protein>
<feature type="repeat" description="ANK" evidence="3">
    <location>
        <begin position="403"/>
        <end position="425"/>
    </location>
</feature>
<dbReference type="PROSITE" id="PS50088">
    <property type="entry name" value="ANK_REPEAT"/>
    <property type="match status" value="7"/>
</dbReference>
<dbReference type="InterPro" id="IPR002110">
    <property type="entry name" value="Ankyrin_rpt"/>
</dbReference>
<feature type="repeat" description="ANK" evidence="3">
    <location>
        <begin position="178"/>
        <end position="212"/>
    </location>
</feature>
<dbReference type="InterPro" id="IPR008271">
    <property type="entry name" value="Ser/Thr_kinase_AS"/>
</dbReference>
<accession>A0A225VFV1</accession>
<keyword evidence="5" id="KW-0808">Transferase</keyword>
<dbReference type="PROSITE" id="PS50011">
    <property type="entry name" value="PROTEIN_KINASE_DOM"/>
    <property type="match status" value="2"/>
</dbReference>
<proteinExistence type="predicted"/>
<organism evidence="5 6">
    <name type="scientific">Phytophthora megakarya</name>
    <dbReference type="NCBI Taxonomy" id="4795"/>
    <lineage>
        <taxon>Eukaryota</taxon>
        <taxon>Sar</taxon>
        <taxon>Stramenopiles</taxon>
        <taxon>Oomycota</taxon>
        <taxon>Peronosporomycetes</taxon>
        <taxon>Peronosporales</taxon>
        <taxon>Peronosporaceae</taxon>
        <taxon>Phytophthora</taxon>
    </lineage>
</organism>
<keyword evidence="5" id="KW-0723">Serine/threonine-protein kinase</keyword>
<reference evidence="6" key="1">
    <citation type="submission" date="2017-03" db="EMBL/GenBank/DDBJ databases">
        <title>Phytopthora megakarya and P. palmivora, two closely related causual agents of cacao black pod achieved similar genome size and gene model numbers by different mechanisms.</title>
        <authorList>
            <person name="Ali S."/>
            <person name="Shao J."/>
            <person name="Larry D.J."/>
            <person name="Kronmiller B."/>
            <person name="Shen D."/>
            <person name="Strem M.D."/>
            <person name="Melnick R.L."/>
            <person name="Guiltinan M.J."/>
            <person name="Tyler B.M."/>
            <person name="Meinhardt L.W."/>
            <person name="Bailey B.A."/>
        </authorList>
    </citation>
    <scope>NUCLEOTIDE SEQUENCE [LARGE SCALE GENOMIC DNA]</scope>
    <source>
        <strain evidence="6">zdho120</strain>
    </source>
</reference>
<dbReference type="SMART" id="SM00248">
    <property type="entry name" value="ANK"/>
    <property type="match status" value="11"/>
</dbReference>
<feature type="domain" description="Protein kinase" evidence="4">
    <location>
        <begin position="427"/>
        <end position="690"/>
    </location>
</feature>
<keyword evidence="1" id="KW-0677">Repeat</keyword>
<dbReference type="SMART" id="SM00220">
    <property type="entry name" value="S_TKc"/>
    <property type="match status" value="2"/>
</dbReference>
<dbReference type="Proteomes" id="UP000198211">
    <property type="component" value="Unassembled WGS sequence"/>
</dbReference>
<sequence length="1173" mass="132537">MKRIQAFADDSSNRRSSDLACRTSLARRVISRTKSDPEEIIEAVCEAARDGKLNIVKKLCSTADDTGIDICDLVNINIADQLPLIAAARNGHLPVVEWLVSNGARINEKNGRGQIALNRAARRGHFEVVKWIVQCCGCVNDVDGDNRSVLHEAVSIGHFSMVKWLIEQGANVETMTACGQTVLHLAANSPNENVALVKFLVENGMSEYNLDNRGHSALYYTIIAKNFDILKFSYGNVLERNILIDLTCGQLEIIELLNKNHGIDMRKPNCYGRTALHEAATGGAINSVELLIRLGVDVNQADSFGTTPIIEACRHGCLDILSVLLDARANILALNLAGRTAIHYAAEGGHKHVLDILISHGADLNCCDMRGWTPLHCAVAECHFEMTEALINKGAARDKMTDAGKTALNLAVERGHLNLSQYLLQLEDCKTTLDEGENAALVDYTDYLLDPKEIHFDALGWHDNVEGLWLDSPIKVKVKEKWWSTNFIQELSLWSRLNHPHVVKMYGMCYGEGVEDPFFVYERPTYGSLLEYSKASNNNMLAMLWDKLYEVALGLQYLHDRKIVHGDLRCNSIVIAANGVAKLQNLGSEDIANDDRLQWTAPEILFGFPLSFQSDVFAFGITIVEVIKNGQNLWDGIESSALRDAILSGQLPLKPAKMTFDQWDLIKRMCSYNPQNRITASDVVRELEIFTREYEIPEYKTGRDSLSSRFHPREVRDVISNKFSTALRIPSTLADIGKMCTPTTDMDRMNRDVYERLVDVFEQLKLRKDTSNSVLTHEYMDILRYFSKRLKSIKVLKPIEAARIAASRQVADSAFAVHRDIDSFMDNAELPRLTSIHKWRDLWELHHTRQQDEFLAKVDNLSALSANLDDGAYLLFELSKYPTSYPTNKSNEFTRAESALIALKNADWFIPPYEVEFDKFSSFNRGAFGKVYHGKWKRSQIVVKKVKLRNEEDQAAFFNEVEIWHKLYHPHVVQLFGACNIGKPFFVCEYAGCGQLDNYLRDHPDELWGKLYEAALGLRYLHAKRVIHGDLKCNNILVGNDGYAKLTDFGLSRLKSTKKGCKKVRMEGTCKKKLCVGAIRWKAPEVLLGEKSTFASDIYSFGMCILEAVSGKYPWGMTLDSVVKYFVLKQRRIPQRPSQCTEEVYNLVQQMCQFDPNERIGINEVIDTLKSLR</sequence>
<feature type="repeat" description="ANK" evidence="3">
    <location>
        <begin position="337"/>
        <end position="369"/>
    </location>
</feature>
<evidence type="ECO:0000256" key="1">
    <source>
        <dbReference type="ARBA" id="ARBA00022737"/>
    </source>
</evidence>
<feature type="domain" description="Protein kinase" evidence="4">
    <location>
        <begin position="917"/>
        <end position="1172"/>
    </location>
</feature>
<dbReference type="Pfam" id="PF12796">
    <property type="entry name" value="Ank_2"/>
    <property type="match status" value="3"/>
</dbReference>
<dbReference type="Pfam" id="PF07714">
    <property type="entry name" value="PK_Tyr_Ser-Thr"/>
    <property type="match status" value="2"/>
</dbReference>
<feature type="repeat" description="ANK" evidence="3">
    <location>
        <begin position="79"/>
        <end position="111"/>
    </location>
</feature>
<dbReference type="PANTHER" id="PTHR24198:SF165">
    <property type="entry name" value="ANKYRIN REPEAT-CONTAINING PROTEIN-RELATED"/>
    <property type="match status" value="1"/>
</dbReference>
<comment type="caution">
    <text evidence="5">The sequence shown here is derived from an EMBL/GenBank/DDBJ whole genome shotgun (WGS) entry which is preliminary data.</text>
</comment>
<dbReference type="GO" id="GO:0004674">
    <property type="term" value="F:protein serine/threonine kinase activity"/>
    <property type="evidence" value="ECO:0007669"/>
    <property type="project" value="UniProtKB-KW"/>
</dbReference>
<evidence type="ECO:0000313" key="6">
    <source>
        <dbReference type="Proteomes" id="UP000198211"/>
    </source>
</evidence>
<evidence type="ECO:0000256" key="3">
    <source>
        <dbReference type="PROSITE-ProRule" id="PRU00023"/>
    </source>
</evidence>
<feature type="repeat" description="ANK" evidence="3">
    <location>
        <begin position="145"/>
        <end position="177"/>
    </location>
</feature>
<dbReference type="InterPro" id="IPR000719">
    <property type="entry name" value="Prot_kinase_dom"/>
</dbReference>
<keyword evidence="6" id="KW-1185">Reference proteome</keyword>
<dbReference type="OrthoDB" id="127766at2759"/>
<dbReference type="InterPro" id="IPR036770">
    <property type="entry name" value="Ankyrin_rpt-contain_sf"/>
</dbReference>
<dbReference type="Gene3D" id="1.10.510.10">
    <property type="entry name" value="Transferase(Phosphotransferase) domain 1"/>
    <property type="match status" value="2"/>
</dbReference>